<evidence type="ECO:0000313" key="2">
    <source>
        <dbReference type="Proteomes" id="UP000607653"/>
    </source>
</evidence>
<proteinExistence type="predicted"/>
<evidence type="ECO:0000313" key="1">
    <source>
        <dbReference type="EMBL" id="DAD47949.1"/>
    </source>
</evidence>
<reference evidence="1 2" key="1">
    <citation type="journal article" date="2020" name="Mol. Biol. Evol.">
        <title>Distinct Expression and Methylation Patterns for Genes with Different Fates following a Single Whole-Genome Duplication in Flowering Plants.</title>
        <authorList>
            <person name="Shi T."/>
            <person name="Rahmani R.S."/>
            <person name="Gugger P.F."/>
            <person name="Wang M."/>
            <person name="Li H."/>
            <person name="Zhang Y."/>
            <person name="Li Z."/>
            <person name="Wang Q."/>
            <person name="Van de Peer Y."/>
            <person name="Marchal K."/>
            <person name="Chen J."/>
        </authorList>
    </citation>
    <scope>NUCLEOTIDE SEQUENCE [LARGE SCALE GENOMIC DNA]</scope>
    <source>
        <tissue evidence="1">Leaf</tissue>
    </source>
</reference>
<dbReference type="EMBL" id="DUZY01000008">
    <property type="protein sequence ID" value="DAD47949.1"/>
    <property type="molecule type" value="Genomic_DNA"/>
</dbReference>
<sequence length="92" mass="10801">MLVSEVCFNTISLWMRILNVPMVYRTKETTELLAKEAGEVLDVNPEEGKLWRSKDEWDKGLRVRVRVDTRKPLATGSKGLFVDDREEWFPFQ</sequence>
<accession>A0A822ZXM5</accession>
<protein>
    <recommendedName>
        <fullName evidence="3">DUF4283 domain-containing protein</fullName>
    </recommendedName>
</protein>
<dbReference type="AlphaFoldDB" id="A0A822ZXM5"/>
<dbReference type="Proteomes" id="UP000607653">
    <property type="component" value="Unassembled WGS sequence"/>
</dbReference>
<organism evidence="1 2">
    <name type="scientific">Nelumbo nucifera</name>
    <name type="common">Sacred lotus</name>
    <dbReference type="NCBI Taxonomy" id="4432"/>
    <lineage>
        <taxon>Eukaryota</taxon>
        <taxon>Viridiplantae</taxon>
        <taxon>Streptophyta</taxon>
        <taxon>Embryophyta</taxon>
        <taxon>Tracheophyta</taxon>
        <taxon>Spermatophyta</taxon>
        <taxon>Magnoliopsida</taxon>
        <taxon>Proteales</taxon>
        <taxon>Nelumbonaceae</taxon>
        <taxon>Nelumbo</taxon>
    </lineage>
</organism>
<name>A0A822ZXM5_NELNU</name>
<gene>
    <name evidence="1" type="ORF">HUJ06_017886</name>
</gene>
<evidence type="ECO:0008006" key="3">
    <source>
        <dbReference type="Google" id="ProtNLM"/>
    </source>
</evidence>
<keyword evidence="2" id="KW-1185">Reference proteome</keyword>
<comment type="caution">
    <text evidence="1">The sequence shown here is derived from an EMBL/GenBank/DDBJ whole genome shotgun (WGS) entry which is preliminary data.</text>
</comment>